<reference evidence="1 2" key="1">
    <citation type="submission" date="2017-04" db="EMBL/GenBank/DDBJ databases">
        <authorList>
            <person name="Varghese N."/>
            <person name="Submissions S."/>
        </authorList>
    </citation>
    <scope>NUCLEOTIDE SEQUENCE [LARGE SCALE GENOMIC DNA]</scope>
    <source>
        <strain evidence="1 2">J12</strain>
    </source>
</reference>
<accession>A0ABY1LSZ7</accession>
<protein>
    <submittedName>
        <fullName evidence="1">Uncharacterized protein</fullName>
    </submittedName>
</protein>
<gene>
    <name evidence="1" type="ORF">SAMN02744124_00571</name>
</gene>
<sequence>MLVLDVMGRVTPDNNKTHIRIPFQLDEDCSRLRLKFEYTPKLLEERGRSLELLSQSFDAYLLPEQKAPALAQADKYIPLKNLITLSLDDPLGYRGACHRHDPVQELALSAREASPGLLPGPLPAGDWEVTLSVHSIVTDTCNYLLQVWAEKENEA</sequence>
<evidence type="ECO:0000313" key="1">
    <source>
        <dbReference type="EMBL" id="SME97280.1"/>
    </source>
</evidence>
<dbReference type="EMBL" id="FXAE01000003">
    <property type="protein sequence ID" value="SME97280.1"/>
    <property type="molecule type" value="Genomic_DNA"/>
</dbReference>
<comment type="caution">
    <text evidence="1">The sequence shown here is derived from an EMBL/GenBank/DDBJ whole genome shotgun (WGS) entry which is preliminary data.</text>
</comment>
<organism evidence="1 2">
    <name type="scientific">Paenibacillus barengoltzii J12</name>
    <dbReference type="NCBI Taxonomy" id="935846"/>
    <lineage>
        <taxon>Bacteria</taxon>
        <taxon>Bacillati</taxon>
        <taxon>Bacillota</taxon>
        <taxon>Bacilli</taxon>
        <taxon>Bacillales</taxon>
        <taxon>Paenibacillaceae</taxon>
        <taxon>Paenibacillus</taxon>
    </lineage>
</organism>
<keyword evidence="2" id="KW-1185">Reference proteome</keyword>
<dbReference type="RefSeq" id="WP_028537764.1">
    <property type="nucleotide sequence ID" value="NZ_FXAE01000003.1"/>
</dbReference>
<proteinExistence type="predicted"/>
<dbReference type="Proteomes" id="UP000192939">
    <property type="component" value="Unassembled WGS sequence"/>
</dbReference>
<evidence type="ECO:0000313" key="2">
    <source>
        <dbReference type="Proteomes" id="UP000192939"/>
    </source>
</evidence>
<name>A0ABY1LSZ7_9BACL</name>